<proteinExistence type="predicted"/>
<evidence type="ECO:0000313" key="10">
    <source>
        <dbReference type="EMBL" id="KAG0690317.1"/>
    </source>
</evidence>
<dbReference type="PROSITE" id="PS50011">
    <property type="entry name" value="PROTEIN_KINASE_DOM"/>
    <property type="match status" value="1"/>
</dbReference>
<gene>
    <name evidence="10" type="primary">RTL1</name>
    <name evidence="10" type="ORF">C6P40_003241</name>
</gene>
<evidence type="ECO:0000256" key="5">
    <source>
        <dbReference type="ARBA" id="ARBA00022777"/>
    </source>
</evidence>
<organism evidence="10 11">
    <name type="scientific">Pichia californica</name>
    <dbReference type="NCBI Taxonomy" id="460514"/>
    <lineage>
        <taxon>Eukaryota</taxon>
        <taxon>Fungi</taxon>
        <taxon>Dikarya</taxon>
        <taxon>Ascomycota</taxon>
        <taxon>Saccharomycotina</taxon>
        <taxon>Pichiomycetes</taxon>
        <taxon>Pichiales</taxon>
        <taxon>Pichiaceae</taxon>
        <taxon>Pichia</taxon>
    </lineage>
</organism>
<evidence type="ECO:0000256" key="2">
    <source>
        <dbReference type="ARBA" id="ARBA00022527"/>
    </source>
</evidence>
<dbReference type="GO" id="GO:0005524">
    <property type="term" value="F:ATP binding"/>
    <property type="evidence" value="ECO:0007669"/>
    <property type="project" value="UniProtKB-UniRule"/>
</dbReference>
<dbReference type="InterPro" id="IPR008271">
    <property type="entry name" value="Ser/Thr_kinase_AS"/>
</dbReference>
<evidence type="ECO:0000256" key="7">
    <source>
        <dbReference type="PROSITE-ProRule" id="PRU10141"/>
    </source>
</evidence>
<dbReference type="EC" id="2.7.11.1" evidence="1"/>
<reference evidence="10" key="1">
    <citation type="submission" date="2020-11" db="EMBL/GenBank/DDBJ databases">
        <title>Kefir isolates.</title>
        <authorList>
            <person name="Marcisauskas S."/>
            <person name="Kim Y."/>
            <person name="Blasche S."/>
        </authorList>
    </citation>
    <scope>NUCLEOTIDE SEQUENCE</scope>
    <source>
        <strain evidence="10">Olga-1</strain>
    </source>
</reference>
<comment type="caution">
    <text evidence="10">The sequence shown here is derived from an EMBL/GenBank/DDBJ whole genome shotgun (WGS) entry which is preliminary data.</text>
</comment>
<dbReference type="PROSITE" id="PS00108">
    <property type="entry name" value="PROTEIN_KINASE_ST"/>
    <property type="match status" value="1"/>
</dbReference>
<feature type="domain" description="Protein kinase" evidence="9">
    <location>
        <begin position="154"/>
        <end position="512"/>
    </location>
</feature>
<dbReference type="InterPro" id="IPR017441">
    <property type="entry name" value="Protein_kinase_ATP_BS"/>
</dbReference>
<keyword evidence="2" id="KW-0723">Serine/threonine-protein kinase</keyword>
<evidence type="ECO:0000259" key="9">
    <source>
        <dbReference type="PROSITE" id="PS50011"/>
    </source>
</evidence>
<dbReference type="Pfam" id="PF00069">
    <property type="entry name" value="Pkinase"/>
    <property type="match status" value="1"/>
</dbReference>
<feature type="compositionally biased region" description="Acidic residues" evidence="8">
    <location>
        <begin position="533"/>
        <end position="582"/>
    </location>
</feature>
<dbReference type="OrthoDB" id="10020333at2759"/>
<dbReference type="Proteomes" id="UP000697127">
    <property type="component" value="Unassembled WGS sequence"/>
</dbReference>
<evidence type="ECO:0000256" key="3">
    <source>
        <dbReference type="ARBA" id="ARBA00022679"/>
    </source>
</evidence>
<evidence type="ECO:0000256" key="4">
    <source>
        <dbReference type="ARBA" id="ARBA00022741"/>
    </source>
</evidence>
<feature type="region of interest" description="Disordered" evidence="8">
    <location>
        <begin position="94"/>
        <end position="116"/>
    </location>
</feature>
<feature type="compositionally biased region" description="Polar residues" evidence="8">
    <location>
        <begin position="96"/>
        <end position="116"/>
    </location>
</feature>
<name>A0A9P7BFA3_9ASCO</name>
<keyword evidence="4 7" id="KW-0547">Nucleotide-binding</keyword>
<dbReference type="AlphaFoldDB" id="A0A9P7BFA3"/>
<dbReference type="PANTHER" id="PTHR44167">
    <property type="entry name" value="OVARIAN-SPECIFIC SERINE/THREONINE-PROTEIN KINASE LOK-RELATED"/>
    <property type="match status" value="1"/>
</dbReference>
<evidence type="ECO:0000256" key="6">
    <source>
        <dbReference type="ARBA" id="ARBA00022840"/>
    </source>
</evidence>
<dbReference type="PROSITE" id="PS00107">
    <property type="entry name" value="PROTEIN_KINASE_ATP"/>
    <property type="match status" value="1"/>
</dbReference>
<dbReference type="SUPFAM" id="SSF56112">
    <property type="entry name" value="Protein kinase-like (PK-like)"/>
    <property type="match status" value="1"/>
</dbReference>
<dbReference type="Gene3D" id="1.10.510.10">
    <property type="entry name" value="Transferase(Phosphotransferase) domain 1"/>
    <property type="match status" value="1"/>
</dbReference>
<dbReference type="InterPro" id="IPR000719">
    <property type="entry name" value="Prot_kinase_dom"/>
</dbReference>
<dbReference type="GO" id="GO:0030447">
    <property type="term" value="P:filamentous growth"/>
    <property type="evidence" value="ECO:0007669"/>
    <property type="project" value="UniProtKB-ARBA"/>
</dbReference>
<dbReference type="GO" id="GO:0044773">
    <property type="term" value="P:mitotic DNA damage checkpoint signaling"/>
    <property type="evidence" value="ECO:0007669"/>
    <property type="project" value="TreeGrafter"/>
</dbReference>
<keyword evidence="6 7" id="KW-0067">ATP-binding</keyword>
<dbReference type="EMBL" id="PUHW01000036">
    <property type="protein sequence ID" value="KAG0690317.1"/>
    <property type="molecule type" value="Genomic_DNA"/>
</dbReference>
<sequence length="582" mass="67266">MPRVTQISKDKSIIQRQTIKESIIEEDNLFLVPKNENCLSKEKRRDTIKKIKTSSRKYGDSNDSILEQASNNELNKKISRKRKINEVIINDENKESTSSTYRPSRTGTADAGTSTISKVSTDIETEDNEYKLTPSENQEIISFTDNFPGLDKQYKILQKIGEGTFSSVYLAKPTSRSLAIKNIKSKVALKRIYVTSSPQRIYNELNLLYSLRGHKNVAPLLDVIRHEDQVIAVLPYYEHADFRDFYRDLPLIGIKKYMYDLFRALRFIHKKDIIHRDIKPTNFLYHPLTRRGVLVDFGLAEMTTENTTGLCPCSYGGYKQEDIDKLSESHFLKNGYLKDDQRPGRRANRAGTRGFRAPEVLFKCNNQSKKIDIWSAGVMLLTLLSRRFPFFNSTDDIEAIVEITNIFGIKAMQNAALLHGLEFSCNVPRIEKPITLEALISNAVLMDCKEGDTFAEDSPAWEILTAIDKRGEIQNSELGRDYRQAIDVLKKCLLLNPFKRYDAKRVLEMPFFDDVRDEKSEQEEFIKFNYGEFEQEEDDEDDEEEDVEELEEEGGEEEEEEEGEEEEEEEEEEEGEEEEDDQ</sequence>
<feature type="binding site" evidence="7">
    <location>
        <position position="190"/>
    </location>
    <ligand>
        <name>ATP</name>
        <dbReference type="ChEBI" id="CHEBI:30616"/>
    </ligand>
</feature>
<keyword evidence="5" id="KW-0418">Kinase</keyword>
<protein>
    <recommendedName>
        <fullName evidence="1">non-specific serine/threonine protein kinase</fullName>
        <ecNumber evidence="1">2.7.11.1</ecNumber>
    </recommendedName>
</protein>
<dbReference type="GO" id="GO:0004674">
    <property type="term" value="F:protein serine/threonine kinase activity"/>
    <property type="evidence" value="ECO:0007669"/>
    <property type="project" value="UniProtKB-KW"/>
</dbReference>
<dbReference type="Gene3D" id="3.30.200.20">
    <property type="entry name" value="Phosphorylase Kinase, domain 1"/>
    <property type="match status" value="1"/>
</dbReference>
<dbReference type="PANTHER" id="PTHR44167:SF23">
    <property type="entry name" value="CDC7 KINASE, ISOFORM A-RELATED"/>
    <property type="match status" value="1"/>
</dbReference>
<keyword evidence="3" id="KW-0808">Transferase</keyword>
<accession>A0A9P7BFA3</accession>
<dbReference type="SMART" id="SM00220">
    <property type="entry name" value="S_TKc"/>
    <property type="match status" value="1"/>
</dbReference>
<evidence type="ECO:0000256" key="8">
    <source>
        <dbReference type="SAM" id="MobiDB-lite"/>
    </source>
</evidence>
<dbReference type="GO" id="GO:0005634">
    <property type="term" value="C:nucleus"/>
    <property type="evidence" value="ECO:0007669"/>
    <property type="project" value="TreeGrafter"/>
</dbReference>
<dbReference type="CDD" id="cd14019">
    <property type="entry name" value="STKc_Cdc7"/>
    <property type="match status" value="1"/>
</dbReference>
<dbReference type="InterPro" id="IPR011009">
    <property type="entry name" value="Kinase-like_dom_sf"/>
</dbReference>
<keyword evidence="11" id="KW-1185">Reference proteome</keyword>
<evidence type="ECO:0000256" key="1">
    <source>
        <dbReference type="ARBA" id="ARBA00012513"/>
    </source>
</evidence>
<evidence type="ECO:0000313" key="11">
    <source>
        <dbReference type="Proteomes" id="UP000697127"/>
    </source>
</evidence>
<feature type="region of interest" description="Disordered" evidence="8">
    <location>
        <begin position="526"/>
        <end position="582"/>
    </location>
</feature>